<name>A0ABW3HZW9_9FLAO</name>
<dbReference type="RefSeq" id="WP_377713505.1">
    <property type="nucleotide sequence ID" value="NZ_JBHTJM010000005.1"/>
</dbReference>
<dbReference type="InterPro" id="IPR026487">
    <property type="entry name" value="CHP04141"/>
</dbReference>
<dbReference type="EMBL" id="JBHTJM010000005">
    <property type="protein sequence ID" value="MFD0963119.1"/>
    <property type="molecule type" value="Genomic_DNA"/>
</dbReference>
<dbReference type="NCBIfam" id="TIGR04141">
    <property type="entry name" value="TIGR04141 family sporadically distributed protein"/>
    <property type="match status" value="1"/>
</dbReference>
<accession>A0ABW3HZW9</accession>
<organism evidence="1 2">
    <name type="scientific">Pseudofulvibacter geojedonensis</name>
    <dbReference type="NCBI Taxonomy" id="1123758"/>
    <lineage>
        <taxon>Bacteria</taxon>
        <taxon>Pseudomonadati</taxon>
        <taxon>Bacteroidota</taxon>
        <taxon>Flavobacteriia</taxon>
        <taxon>Flavobacteriales</taxon>
        <taxon>Flavobacteriaceae</taxon>
        <taxon>Pseudofulvibacter</taxon>
    </lineage>
</organism>
<keyword evidence="2" id="KW-1185">Reference proteome</keyword>
<proteinExistence type="predicted"/>
<sequence>MKQNPTIYKLESVYELISVADRISNHLSLNKKPSIIRDIKVNDYDSKLIIIQSIEKESEWAKFFPKEYVDGITLEYQIPSVLILVSTPSGIFAIIGGAFYKYILPFLDSSYGLNTYSRIMKPVEDEIITIKTRGVTGLRAGMSEQFKDNYRLMDYIKFGKIPTELKIKLSSETADLYFNQFLTNRSPNIILNISNGFNINKKLSFQELGLLIQILEHIETQKADDFFSSYKEITNKDQIANSLKPAIINELFNKRNDIISNTVSNFDICYPNKIEDFYSADEYEIKLKEGERKYKKISRTADKSEILKIILTYLNEEGFDKNLNNFSNKIYNFYIYTYKNQNSTPILKTALIYHLNTEINIKGLGNYIYLDSKWYKLREIFINEMNDRCTEILNANDLKNQVLNEEWGKKESGKRENEGVYNDKYDKEGYWVLDTISPNSIELGDIIHFNNNTLYICHVKYGFSTEMRELYSQIISSARRLKNDLKDNQNNYLRAVYKSLESKGKNRNLSENEFLSLFKTTDNIRYVMCITSHLKNKPLQNKINKYRSNVAKLSLIQCYTEMRTEYYDLSFEIIKNDACFS</sequence>
<comment type="caution">
    <text evidence="1">The sequence shown here is derived from an EMBL/GenBank/DDBJ whole genome shotgun (WGS) entry which is preliminary data.</text>
</comment>
<protein>
    <submittedName>
        <fullName evidence="1">DUF6119 family protein</fullName>
    </submittedName>
</protein>
<dbReference type="Proteomes" id="UP001596997">
    <property type="component" value="Unassembled WGS sequence"/>
</dbReference>
<reference evidence="2" key="1">
    <citation type="journal article" date="2019" name="Int. J. Syst. Evol. Microbiol.">
        <title>The Global Catalogue of Microorganisms (GCM) 10K type strain sequencing project: providing services to taxonomists for standard genome sequencing and annotation.</title>
        <authorList>
            <consortium name="The Broad Institute Genomics Platform"/>
            <consortium name="The Broad Institute Genome Sequencing Center for Infectious Disease"/>
            <person name="Wu L."/>
            <person name="Ma J."/>
        </authorList>
    </citation>
    <scope>NUCLEOTIDE SEQUENCE [LARGE SCALE GENOMIC DNA]</scope>
    <source>
        <strain evidence="2">CCUG 62114</strain>
    </source>
</reference>
<evidence type="ECO:0000313" key="1">
    <source>
        <dbReference type="EMBL" id="MFD0963119.1"/>
    </source>
</evidence>
<gene>
    <name evidence="1" type="ORF">ACFQ1O_03765</name>
</gene>
<evidence type="ECO:0000313" key="2">
    <source>
        <dbReference type="Proteomes" id="UP001596997"/>
    </source>
</evidence>
<dbReference type="Pfam" id="PF19614">
    <property type="entry name" value="DUF6119"/>
    <property type="match status" value="1"/>
</dbReference>